<dbReference type="Proteomes" id="UP000185674">
    <property type="component" value="Chromosome"/>
</dbReference>
<dbReference type="AlphaFoldDB" id="A0A1P8EMC8"/>
<dbReference type="EMBL" id="CP016896">
    <property type="protein sequence ID" value="APV37391.1"/>
    <property type="molecule type" value="Genomic_DNA"/>
</dbReference>
<protein>
    <submittedName>
        <fullName evidence="1">3-hydroxylacyl-ACP dehydratase</fullName>
    </submittedName>
</protein>
<sequence>MILQEKASQYIPHEAPMLLVNDLIEITDTYAVASLSIQPDLMFCTAQGLPTWTSIELMAQTISAFSGYQGHLNSAGPKVGFLLGTRKLNLPVPFFALGTQLTIRVEKQSMHDGLGQFECCIDEGEYRICAVLTVYEPPSMTPEQSQI</sequence>
<dbReference type="eggNOG" id="COG4706">
    <property type="taxonomic scope" value="Bacteria"/>
</dbReference>
<dbReference type="Pfam" id="PF22817">
    <property type="entry name" value="ApeP-like"/>
    <property type="match status" value="1"/>
</dbReference>
<dbReference type="RefSeq" id="WP_076033489.1">
    <property type="nucleotide sequence ID" value="NZ_CP016896.1"/>
</dbReference>
<name>A0A1P8EMC8_9GAMM</name>
<evidence type="ECO:0000313" key="2">
    <source>
        <dbReference type="Proteomes" id="UP000185674"/>
    </source>
</evidence>
<dbReference type="Gene3D" id="3.10.129.10">
    <property type="entry name" value="Hotdog Thioesterase"/>
    <property type="match status" value="1"/>
</dbReference>
<reference evidence="1 2" key="1">
    <citation type="submission" date="2016-08" db="EMBL/GenBank/DDBJ databases">
        <title>Complete genome sequence of Acinetobacter baylyi strain GFJ2.</title>
        <authorList>
            <person name="Tabata M."/>
            <person name="Kuboki S."/>
            <person name="Gibu N."/>
            <person name="Kinouchi Y."/>
            <person name="Vangnai A."/>
            <person name="Kasai D."/>
            <person name="Fukuda M."/>
        </authorList>
    </citation>
    <scope>NUCLEOTIDE SEQUENCE [LARGE SCALE GENOMIC DNA]</scope>
    <source>
        <strain evidence="1 2">GFJ2</strain>
    </source>
</reference>
<dbReference type="KEGG" id="asol:BEN76_15825"/>
<dbReference type="InterPro" id="IPR029069">
    <property type="entry name" value="HotDog_dom_sf"/>
</dbReference>
<organism evidence="1 2">
    <name type="scientific">Acinetobacter soli</name>
    <dbReference type="NCBI Taxonomy" id="487316"/>
    <lineage>
        <taxon>Bacteria</taxon>
        <taxon>Pseudomonadati</taxon>
        <taxon>Pseudomonadota</taxon>
        <taxon>Gammaproteobacteria</taxon>
        <taxon>Moraxellales</taxon>
        <taxon>Moraxellaceae</taxon>
        <taxon>Acinetobacter</taxon>
    </lineage>
</organism>
<accession>A0A1P8EMC8</accession>
<dbReference type="STRING" id="487316.BEN76_15825"/>
<dbReference type="SUPFAM" id="SSF54637">
    <property type="entry name" value="Thioesterase/thiol ester dehydrase-isomerase"/>
    <property type="match status" value="1"/>
</dbReference>
<dbReference type="InterPro" id="IPR016776">
    <property type="entry name" value="ApeP-like_dehydratase"/>
</dbReference>
<gene>
    <name evidence="1" type="ORF">BEN76_15825</name>
</gene>
<proteinExistence type="predicted"/>
<dbReference type="PIRSF" id="PIRSF020565">
    <property type="entry name" value="3Ho_Ac_ACP_DH_prd"/>
    <property type="match status" value="1"/>
</dbReference>
<evidence type="ECO:0000313" key="1">
    <source>
        <dbReference type="EMBL" id="APV37391.1"/>
    </source>
</evidence>